<dbReference type="AlphaFoldDB" id="A0A0F9S873"/>
<evidence type="ECO:0000313" key="1">
    <source>
        <dbReference type="EMBL" id="KKN33206.1"/>
    </source>
</evidence>
<reference evidence="1" key="1">
    <citation type="journal article" date="2015" name="Nature">
        <title>Complex archaea that bridge the gap between prokaryotes and eukaryotes.</title>
        <authorList>
            <person name="Spang A."/>
            <person name="Saw J.H."/>
            <person name="Jorgensen S.L."/>
            <person name="Zaremba-Niedzwiedzka K."/>
            <person name="Martijn J."/>
            <person name="Lind A.E."/>
            <person name="van Eijk R."/>
            <person name="Schleper C."/>
            <person name="Guy L."/>
            <person name="Ettema T.J."/>
        </authorList>
    </citation>
    <scope>NUCLEOTIDE SEQUENCE</scope>
</reference>
<comment type="caution">
    <text evidence="1">The sequence shown here is derived from an EMBL/GenBank/DDBJ whole genome shotgun (WGS) entry which is preliminary data.</text>
</comment>
<name>A0A0F9S873_9ZZZZ</name>
<dbReference type="EMBL" id="LAZR01002195">
    <property type="protein sequence ID" value="KKN33206.1"/>
    <property type="molecule type" value="Genomic_DNA"/>
</dbReference>
<accession>A0A0F9S873</accession>
<gene>
    <name evidence="1" type="ORF">LCGC14_0806010</name>
</gene>
<protein>
    <submittedName>
        <fullName evidence="1">Uncharacterized protein</fullName>
    </submittedName>
</protein>
<sequence>MASWNEIKIEIDRSKENHKIEKKIMTEFNSEIINFLIKNCKEYKIWEIISREETNKKIQSSSCSSR</sequence>
<proteinExistence type="predicted"/>
<organism evidence="1">
    <name type="scientific">marine sediment metagenome</name>
    <dbReference type="NCBI Taxonomy" id="412755"/>
    <lineage>
        <taxon>unclassified sequences</taxon>
        <taxon>metagenomes</taxon>
        <taxon>ecological metagenomes</taxon>
    </lineage>
</organism>